<sequence length="663" mass="72641">MSKQKKLIQVKNISFLAPEDKNKLTMTGDMAFDGDGTLWKVSYKKVNGVLTDQYLQKIDIQNAKVLKTLQLKIPFVVDANYGYSGIAFLSNGDMLLGSGVYGRGTFSKVNMATGEVSLVGAKLGNYGTYDLASPFYPYFNTRLTLSMQSIPTSGTDVYQRKEIEYVMTINNLGNLASSHSRLTASLPTGTEYVPNSTLLNGKSIKDSDGMSPLFSGMEVASKDSLPGIISKNHQGLISFKVKVKGDTPPSSIVTNQATLSAENTDSVQSNVVKNTVLLNQTDLVVKDSNIKIGQSWTPADNFISAKNPDGSIVPFDSQKIQSTGKVNTHQLGKYTITYQNQDVSKKATVTVSALPAPTAKFSLTVNNQSATPEDQRILLGDTLMLQYQLQNPTSNSGFRPGEAKWLIPLPTGVEPMKLSDSVTLTGPKGASKQVSWPSLYDAKSRTITIDSRNFDQNWLKLTPDNPLTLKFNVKVDPTDAAHIVGTKLSSTPSMTGIDYNGDQLTLKSPTPLAFGPIYSGSLQFHQVPSTLAFKNGWIKNFTTELPREDPDWKIVVEDTRRRSNVWNNNWQVTAKQLSPFVTKQNDLLSNILVFKGATATAKEQIIGEKASTLVFKGKSSSADFYDVFWDKNQGLFLKIPPGKAKANQVYQNVIEWNLSDAPL</sequence>
<dbReference type="PATRIC" id="fig|1265818.5.peg.222"/>
<organism evidence="2 3">
    <name type="scientific">Listeria aquatica FSL S10-1188</name>
    <dbReference type="NCBI Taxonomy" id="1265818"/>
    <lineage>
        <taxon>Bacteria</taxon>
        <taxon>Bacillati</taxon>
        <taxon>Bacillota</taxon>
        <taxon>Bacilli</taxon>
        <taxon>Bacillales</taxon>
        <taxon>Listeriaceae</taxon>
        <taxon>Listeria</taxon>
    </lineage>
</organism>
<protein>
    <recommendedName>
        <fullName evidence="1">Ig-like domain-containing protein</fullName>
    </recommendedName>
</protein>
<keyword evidence="3" id="KW-1185">Reference proteome</keyword>
<comment type="caution">
    <text evidence="2">The sequence shown here is derived from an EMBL/GenBank/DDBJ whole genome shotgun (WGS) entry which is preliminary data.</text>
</comment>
<dbReference type="Gene3D" id="2.60.40.10">
    <property type="entry name" value="Immunoglobulins"/>
    <property type="match status" value="1"/>
</dbReference>
<dbReference type="NCBIfam" id="TIGR01451">
    <property type="entry name" value="B_ant_repeat"/>
    <property type="match status" value="1"/>
</dbReference>
<dbReference type="OrthoDB" id="2365040at2"/>
<dbReference type="STRING" id="1265818.MAQA_01097"/>
<dbReference type="SUPFAM" id="SSF63829">
    <property type="entry name" value="Calcium-dependent phosphotriesterase"/>
    <property type="match status" value="1"/>
</dbReference>
<proteinExistence type="predicted"/>
<evidence type="ECO:0000259" key="1">
    <source>
        <dbReference type="Pfam" id="PF07523"/>
    </source>
</evidence>
<dbReference type="RefSeq" id="WP_036070440.1">
    <property type="nucleotide sequence ID" value="NZ_AOCG01000002.1"/>
</dbReference>
<evidence type="ECO:0000313" key="2">
    <source>
        <dbReference type="EMBL" id="EUJ21314.1"/>
    </source>
</evidence>
<dbReference type="EMBL" id="AOCG01000002">
    <property type="protein sequence ID" value="EUJ21314.1"/>
    <property type="molecule type" value="Genomic_DNA"/>
</dbReference>
<dbReference type="Pfam" id="PF07523">
    <property type="entry name" value="Big_3"/>
    <property type="match status" value="1"/>
</dbReference>
<dbReference type="Proteomes" id="UP000019246">
    <property type="component" value="Unassembled WGS sequence"/>
</dbReference>
<reference evidence="2 3" key="1">
    <citation type="journal article" date="2014" name="Int. J. Syst. Evol. Microbiol.">
        <title>Listeria floridensis sp. nov., Listeria aquatica sp. nov., Listeria cornellensis sp. nov., Listeria riparia sp. nov. and Listeria grandensis sp. nov., from agricultural and natural environments.</title>
        <authorList>
            <person name="den Bakker H.C."/>
            <person name="Warchocki S."/>
            <person name="Wright E.M."/>
            <person name="Allred A.F."/>
            <person name="Ahlstrom C."/>
            <person name="Manuel C.S."/>
            <person name="Stasiewicz M.J."/>
            <person name="Burrell A."/>
            <person name="Roof S."/>
            <person name="Strawn L."/>
            <person name="Fortes E.D."/>
            <person name="Nightingale K.K."/>
            <person name="Kephart D."/>
            <person name="Wiedmann M."/>
        </authorList>
    </citation>
    <scope>NUCLEOTIDE SEQUENCE [LARGE SCALE GENOMIC DNA]</scope>
    <source>
        <strain evidence="2 3">FSL S10-1188</strain>
    </source>
</reference>
<evidence type="ECO:0000313" key="3">
    <source>
        <dbReference type="Proteomes" id="UP000019246"/>
    </source>
</evidence>
<dbReference type="InterPro" id="IPR047589">
    <property type="entry name" value="DUF11_rpt"/>
</dbReference>
<dbReference type="InterPro" id="IPR008966">
    <property type="entry name" value="Adhesion_dom_sf"/>
</dbReference>
<accession>W7B255</accession>
<dbReference type="InterPro" id="IPR022038">
    <property type="entry name" value="Ig-like_bact"/>
</dbReference>
<dbReference type="AlphaFoldDB" id="W7B255"/>
<gene>
    <name evidence="2" type="ORF">MAQA_01097</name>
</gene>
<dbReference type="InterPro" id="IPR013783">
    <property type="entry name" value="Ig-like_fold"/>
</dbReference>
<feature type="domain" description="Ig-like" evidence="1">
    <location>
        <begin position="285"/>
        <end position="351"/>
    </location>
</feature>
<name>W7B255_9LIST</name>
<dbReference type="SUPFAM" id="SSF49401">
    <property type="entry name" value="Bacterial adhesins"/>
    <property type="match status" value="1"/>
</dbReference>